<evidence type="ECO:0000256" key="5">
    <source>
        <dbReference type="SAM" id="SignalP"/>
    </source>
</evidence>
<dbReference type="OrthoDB" id="9787902at2"/>
<protein>
    <submittedName>
        <fullName evidence="7">Glycine betaine/proline transport system substrate-binding protein</fullName>
    </submittedName>
</protein>
<reference evidence="8" key="1">
    <citation type="submission" date="2017-08" db="EMBL/GenBank/DDBJ databases">
        <authorList>
            <person name="Varghese N."/>
            <person name="Submissions S."/>
        </authorList>
    </citation>
    <scope>NUCLEOTIDE SEQUENCE [LARGE SCALE GENOMIC DNA]</scope>
    <source>
        <strain evidence="8">JC23</strain>
    </source>
</reference>
<keyword evidence="5" id="KW-0732">Signal</keyword>
<gene>
    <name evidence="7" type="ORF">SAMN05877842_11182</name>
</gene>
<feature type="signal peptide" evidence="5">
    <location>
        <begin position="1"/>
        <end position="21"/>
    </location>
</feature>
<feature type="chain" id="PRO_5038404024" evidence="5">
    <location>
        <begin position="22"/>
        <end position="305"/>
    </location>
</feature>
<dbReference type="RefSeq" id="WP_097150286.1">
    <property type="nucleotide sequence ID" value="NZ_OBQC01000011.1"/>
</dbReference>
<evidence type="ECO:0000256" key="4">
    <source>
        <dbReference type="ARBA" id="ARBA00023136"/>
    </source>
</evidence>
<accession>A0A285UKL4</accession>
<dbReference type="GO" id="GO:0005275">
    <property type="term" value="F:amine transmembrane transporter activity"/>
    <property type="evidence" value="ECO:0007669"/>
    <property type="project" value="TreeGrafter"/>
</dbReference>
<dbReference type="InterPro" id="IPR007210">
    <property type="entry name" value="ABC_Gly_betaine_transp_sub-bd"/>
</dbReference>
<dbReference type="Gene3D" id="3.40.190.100">
    <property type="entry name" value="Glycine betaine-binding periplasmic protein, domain 2"/>
    <property type="match status" value="1"/>
</dbReference>
<keyword evidence="3" id="KW-1003">Cell membrane</keyword>
<organism evidence="7 8">
    <name type="scientific">Ureibacillus acetophenoni</name>
    <dbReference type="NCBI Taxonomy" id="614649"/>
    <lineage>
        <taxon>Bacteria</taxon>
        <taxon>Bacillati</taxon>
        <taxon>Bacillota</taxon>
        <taxon>Bacilli</taxon>
        <taxon>Bacillales</taxon>
        <taxon>Caryophanaceae</taxon>
        <taxon>Ureibacillus</taxon>
    </lineage>
</organism>
<dbReference type="Proteomes" id="UP000219252">
    <property type="component" value="Unassembled WGS sequence"/>
</dbReference>
<evidence type="ECO:0000256" key="2">
    <source>
        <dbReference type="ARBA" id="ARBA00022448"/>
    </source>
</evidence>
<keyword evidence="4" id="KW-0472">Membrane</keyword>
<evidence type="ECO:0000313" key="7">
    <source>
        <dbReference type="EMBL" id="SOC41928.1"/>
    </source>
</evidence>
<evidence type="ECO:0000259" key="6">
    <source>
        <dbReference type="Pfam" id="PF04069"/>
    </source>
</evidence>
<evidence type="ECO:0000256" key="1">
    <source>
        <dbReference type="ARBA" id="ARBA00004236"/>
    </source>
</evidence>
<keyword evidence="2" id="KW-0813">Transport</keyword>
<dbReference type="PANTHER" id="PTHR47737">
    <property type="entry name" value="GLYCINE BETAINE/PROLINE BETAINE TRANSPORT SYSTEM PERMEASE PROTEIN PROW"/>
    <property type="match status" value="1"/>
</dbReference>
<evidence type="ECO:0000256" key="3">
    <source>
        <dbReference type="ARBA" id="ARBA00022475"/>
    </source>
</evidence>
<dbReference type="PROSITE" id="PS51257">
    <property type="entry name" value="PROKAR_LIPOPROTEIN"/>
    <property type="match status" value="1"/>
</dbReference>
<dbReference type="PANTHER" id="PTHR47737:SF1">
    <property type="entry name" value="GLYCINE BETAINE_PROLINE BETAINE TRANSPORT SYSTEM PERMEASE PROTEIN PROW"/>
    <property type="match status" value="1"/>
</dbReference>
<dbReference type="AlphaFoldDB" id="A0A285UKL4"/>
<dbReference type="Pfam" id="PF04069">
    <property type="entry name" value="OpuAC"/>
    <property type="match status" value="2"/>
</dbReference>
<name>A0A285UKL4_9BACL</name>
<comment type="subcellular location">
    <subcellularLocation>
        <location evidence="1">Cell membrane</location>
    </subcellularLocation>
</comment>
<dbReference type="GO" id="GO:0015226">
    <property type="term" value="F:carnitine transmembrane transporter activity"/>
    <property type="evidence" value="ECO:0007669"/>
    <property type="project" value="TreeGrafter"/>
</dbReference>
<dbReference type="GO" id="GO:0031460">
    <property type="term" value="P:glycine betaine transport"/>
    <property type="evidence" value="ECO:0007669"/>
    <property type="project" value="TreeGrafter"/>
</dbReference>
<evidence type="ECO:0000313" key="8">
    <source>
        <dbReference type="Proteomes" id="UP000219252"/>
    </source>
</evidence>
<dbReference type="SUPFAM" id="SSF53850">
    <property type="entry name" value="Periplasmic binding protein-like II"/>
    <property type="match status" value="2"/>
</dbReference>
<keyword evidence="8" id="KW-1185">Reference proteome</keyword>
<dbReference type="Gene3D" id="3.10.105.10">
    <property type="entry name" value="Dipeptide-binding Protein, Domain 3"/>
    <property type="match status" value="1"/>
</dbReference>
<feature type="domain" description="ABC-type glycine betaine transport system substrate-binding" evidence="6">
    <location>
        <begin position="41"/>
        <end position="183"/>
    </location>
</feature>
<dbReference type="GO" id="GO:0043190">
    <property type="term" value="C:ATP-binding cassette (ABC) transporter complex"/>
    <property type="evidence" value="ECO:0007669"/>
    <property type="project" value="InterPro"/>
</dbReference>
<dbReference type="GO" id="GO:0015871">
    <property type="term" value="P:choline transport"/>
    <property type="evidence" value="ECO:0007669"/>
    <property type="project" value="TreeGrafter"/>
</dbReference>
<feature type="domain" description="ABC-type glycine betaine transport system substrate-binding" evidence="6">
    <location>
        <begin position="202"/>
        <end position="301"/>
    </location>
</feature>
<proteinExistence type="predicted"/>
<sequence>MKSLKKKLGITAILSFTLLLAACGSSEEGSNGSGQETASDSLGEALDYTITGIEPGAGITQLTLNTLEEYENLEGWTLLESSTAGMIGALDQAIKNEEPIIVTGWNPHWKFSAYDLKYLEDPKGTLGGAEDINTITRKGLEEDMPEAYTILDRFYWEPEDMEAVMYAAQEIPFEEAAQNWIDENADKVSEWTEGVEKVDGVDIELVITPWDTERASGQVMKIVLEQQGYNVTLTPVDPAIMFQAIATAEGDASVAPWLPNTHGSFYEKYKEDIVDLGPNLTGTKTGLVVPAYMDIDSIEDLMPKK</sequence>
<dbReference type="EMBL" id="OBQC01000011">
    <property type="protein sequence ID" value="SOC41928.1"/>
    <property type="molecule type" value="Genomic_DNA"/>
</dbReference>